<gene>
    <name evidence="1" type="ORF">SAMN05192574_105345</name>
</gene>
<reference evidence="2" key="1">
    <citation type="submission" date="2016-10" db="EMBL/GenBank/DDBJ databases">
        <authorList>
            <person name="Varghese N."/>
            <person name="Submissions S."/>
        </authorList>
    </citation>
    <scope>NUCLEOTIDE SEQUENCE [LARGE SCALE GENOMIC DNA]</scope>
    <source>
        <strain evidence="2">Gh-48</strain>
    </source>
</reference>
<protein>
    <submittedName>
        <fullName evidence="1">Uncharacterized protein</fullName>
    </submittedName>
</protein>
<proteinExistence type="predicted"/>
<evidence type="ECO:0000313" key="2">
    <source>
        <dbReference type="Proteomes" id="UP000198942"/>
    </source>
</evidence>
<dbReference type="RefSeq" id="WP_091212191.1">
    <property type="nucleotide sequence ID" value="NZ_FOCL01000005.1"/>
</dbReference>
<dbReference type="AlphaFoldDB" id="A0A1H8M1F6"/>
<evidence type="ECO:0000313" key="1">
    <source>
        <dbReference type="EMBL" id="SEO11149.1"/>
    </source>
</evidence>
<name>A0A1H8M1F6_9SPHI</name>
<sequence length="148" mass="16718">MKKRPSPYFEITDGSDIVRVTVDGYATKPSEARAGSQWLESVITVKGCTLGGQYIAEFRPIEFNRFRQQLVSLIYGLERTATFESESEFLRLQLEMIYEDFAEIDVRACDVPGVGSVLNFKMGMAVSDINGLVLQLENILNRYPLHEA</sequence>
<dbReference type="Proteomes" id="UP000198942">
    <property type="component" value="Unassembled WGS sequence"/>
</dbReference>
<organism evidence="1 2">
    <name type="scientific">Mucilaginibacter gossypiicola</name>
    <dbReference type="NCBI Taxonomy" id="551995"/>
    <lineage>
        <taxon>Bacteria</taxon>
        <taxon>Pseudomonadati</taxon>
        <taxon>Bacteroidota</taxon>
        <taxon>Sphingobacteriia</taxon>
        <taxon>Sphingobacteriales</taxon>
        <taxon>Sphingobacteriaceae</taxon>
        <taxon>Mucilaginibacter</taxon>
    </lineage>
</organism>
<dbReference type="EMBL" id="FOCL01000005">
    <property type="protein sequence ID" value="SEO11149.1"/>
    <property type="molecule type" value="Genomic_DNA"/>
</dbReference>
<accession>A0A1H8M1F6</accession>
<dbReference type="Pfam" id="PF24716">
    <property type="entry name" value="WapI"/>
    <property type="match status" value="1"/>
</dbReference>
<dbReference type="InterPro" id="IPR056510">
    <property type="entry name" value="WapI"/>
</dbReference>
<dbReference type="OrthoDB" id="665647at2"/>
<keyword evidence="2" id="KW-1185">Reference proteome</keyword>